<feature type="region of interest" description="Disordered" evidence="5">
    <location>
        <begin position="358"/>
        <end position="378"/>
    </location>
</feature>
<feature type="short sequence motif" description="GXGXXG" evidence="4">
    <location>
        <begin position="57"/>
        <end position="62"/>
    </location>
</feature>
<dbReference type="AlphaFoldDB" id="A0A7K0KGF0"/>
<keyword evidence="3 4" id="KW-0443">Lipid metabolism</keyword>
<dbReference type="Gene3D" id="2.40.160.50">
    <property type="entry name" value="membrane protein fhac: a member of the omp85/tpsb transporter family"/>
    <property type="match status" value="1"/>
</dbReference>
<dbReference type="RefSeq" id="WP_154534117.1">
    <property type="nucleotide sequence ID" value="NZ_VUNG01000016.1"/>
</dbReference>
<dbReference type="PROSITE" id="PS51635">
    <property type="entry name" value="PNPLA"/>
    <property type="match status" value="1"/>
</dbReference>
<dbReference type="InterPro" id="IPR002641">
    <property type="entry name" value="PNPLA_dom"/>
</dbReference>
<evidence type="ECO:0000256" key="4">
    <source>
        <dbReference type="PROSITE-ProRule" id="PRU01161"/>
    </source>
</evidence>
<dbReference type="GO" id="GO:0016042">
    <property type="term" value="P:lipid catabolic process"/>
    <property type="evidence" value="ECO:0007669"/>
    <property type="project" value="UniProtKB-UniRule"/>
</dbReference>
<keyword evidence="6" id="KW-0732">Signal</keyword>
<protein>
    <submittedName>
        <fullName evidence="8">Patatin-like phospholipase family protein</fullName>
    </submittedName>
</protein>
<evidence type="ECO:0000256" key="2">
    <source>
        <dbReference type="ARBA" id="ARBA00022963"/>
    </source>
</evidence>
<dbReference type="PANTHER" id="PTHR14226">
    <property type="entry name" value="NEUROPATHY TARGET ESTERASE/SWISS CHEESE D.MELANOGASTER"/>
    <property type="match status" value="1"/>
</dbReference>
<dbReference type="Pfam" id="PF01734">
    <property type="entry name" value="Patatin"/>
    <property type="match status" value="1"/>
</dbReference>
<dbReference type="PANTHER" id="PTHR14226:SF76">
    <property type="entry name" value="NTE FAMILY PROTEIN RSSA"/>
    <property type="match status" value="1"/>
</dbReference>
<evidence type="ECO:0000256" key="3">
    <source>
        <dbReference type="ARBA" id="ARBA00023098"/>
    </source>
</evidence>
<feature type="signal peptide" evidence="6">
    <location>
        <begin position="1"/>
        <end position="20"/>
    </location>
</feature>
<dbReference type="Pfam" id="PF19143">
    <property type="entry name" value="Omp85_2"/>
    <property type="match status" value="1"/>
</dbReference>
<sequence>MNRLLLSVLLLLAVCCQLPAAPRLSSRSSGVADSSAADTLPRVVPHQRPRVAVVLSGGGAKGMAHIGVLKVLERAGIPVDIVTGTSMGSIVGGLYSVGLSATQLDSLVRRQDWPFLLSDRAVYSSEDLEGRRVQSTYFFSKTLRLHKRHLTGATGVIEGKNLMRLFRHLTVGYTDSMSFDSLPRRFACVATNIVDNTEYDFHSGVLAEAMRTSMSIPGVFTPVRKGDRVLVDGGLRNNYPADLARAMGAAYVIGATVQGPPKTADDLANGSSVLGQIVDVNCKNKYDDNLKLTDIAIRVDTRGYNAASFTPAAIDTLIRRGEEEAMRHWDELIALKCRLGLGDDAAVPTLSPHAGALKPLDFSAPEAQPSDPSDELQGSLGVRFDTEEKVAMQMAGTWISGRKPFRVAAVVRLGRNYKGSLYGGWSLPRGTELGVGYTYAYHDLDFYQGGDKSFNATFAHHQARLSMMNINVRNMAMDVALRFDGYDYHSVLFAASSDNNEKPSDDHFFSYHAALHYNSENAGLFPVRGARFVAEYAYFTDNFTGYHGHKGFSEVSANWRISLPLSHRLTLQPLFYGRLLFGKEIPLVRRTFLGGPWFAHYLETQQPFAGTHHIEMTDLHYVAAQLQLQYQLTTNNFILLQGAWSQHNDRLADILRQKGDWGVQAAYYYRTMFGPLGASVGWASEQRDLRLMVNLGFEF</sequence>
<evidence type="ECO:0000313" key="8">
    <source>
        <dbReference type="EMBL" id="MST84530.1"/>
    </source>
</evidence>
<feature type="active site" description="Proton acceptor" evidence="4">
    <location>
        <position position="232"/>
    </location>
</feature>
<feature type="short sequence motif" description="GXSXG" evidence="4">
    <location>
        <begin position="84"/>
        <end position="88"/>
    </location>
</feature>
<organism evidence="8 9">
    <name type="scientific">Hallella mizrahii</name>
    <dbReference type="NCBI Taxonomy" id="2606637"/>
    <lineage>
        <taxon>Bacteria</taxon>
        <taxon>Pseudomonadati</taxon>
        <taxon>Bacteroidota</taxon>
        <taxon>Bacteroidia</taxon>
        <taxon>Bacteroidales</taxon>
        <taxon>Prevotellaceae</taxon>
        <taxon>Hallella</taxon>
    </lineage>
</organism>
<keyword evidence="9" id="KW-1185">Reference proteome</keyword>
<gene>
    <name evidence="8" type="ORF">FYJ73_07575</name>
</gene>
<comment type="caution">
    <text evidence="8">The sequence shown here is derived from an EMBL/GenBank/DDBJ whole genome shotgun (WGS) entry which is preliminary data.</text>
</comment>
<dbReference type="Proteomes" id="UP000438914">
    <property type="component" value="Unassembled WGS sequence"/>
</dbReference>
<feature type="chain" id="PRO_5029688106" evidence="6">
    <location>
        <begin position="21"/>
        <end position="699"/>
    </location>
</feature>
<evidence type="ECO:0000256" key="6">
    <source>
        <dbReference type="SAM" id="SignalP"/>
    </source>
</evidence>
<dbReference type="InterPro" id="IPR050301">
    <property type="entry name" value="NTE"/>
</dbReference>
<accession>A0A7K0KGF0</accession>
<evidence type="ECO:0000313" key="9">
    <source>
        <dbReference type="Proteomes" id="UP000438914"/>
    </source>
</evidence>
<reference evidence="8 9" key="1">
    <citation type="submission" date="2019-08" db="EMBL/GenBank/DDBJ databases">
        <title>In-depth cultivation of the pig gut microbiome towards novel bacterial diversity and tailored functional studies.</title>
        <authorList>
            <person name="Wylensek D."/>
            <person name="Hitch T.C.A."/>
            <person name="Clavel T."/>
        </authorList>
    </citation>
    <scope>NUCLEOTIDE SEQUENCE [LARGE SCALE GENOMIC DNA]</scope>
    <source>
        <strain evidence="8 9">LKV-178-WT-2A</strain>
    </source>
</reference>
<dbReference type="CDD" id="cd07205">
    <property type="entry name" value="Pat_PNPLA6_PNPLA7_NTE1_like"/>
    <property type="match status" value="1"/>
</dbReference>
<evidence type="ECO:0000256" key="1">
    <source>
        <dbReference type="ARBA" id="ARBA00022801"/>
    </source>
</evidence>
<evidence type="ECO:0000259" key="7">
    <source>
        <dbReference type="PROSITE" id="PS51635"/>
    </source>
</evidence>
<keyword evidence="2 4" id="KW-0442">Lipid degradation</keyword>
<feature type="short sequence motif" description="DGA/G" evidence="4">
    <location>
        <begin position="232"/>
        <end position="234"/>
    </location>
</feature>
<feature type="domain" description="PNPLA" evidence="7">
    <location>
        <begin position="53"/>
        <end position="245"/>
    </location>
</feature>
<keyword evidence="1 4" id="KW-0378">Hydrolase</keyword>
<proteinExistence type="predicted"/>
<name>A0A7K0KGF0_9BACT</name>
<dbReference type="InterPro" id="IPR043864">
    <property type="entry name" value="Omp85-like_dom"/>
</dbReference>
<evidence type="ECO:0000256" key="5">
    <source>
        <dbReference type="SAM" id="MobiDB-lite"/>
    </source>
</evidence>
<dbReference type="InterPro" id="IPR016035">
    <property type="entry name" value="Acyl_Trfase/lysoPLipase"/>
</dbReference>
<dbReference type="GO" id="GO:0016787">
    <property type="term" value="F:hydrolase activity"/>
    <property type="evidence" value="ECO:0007669"/>
    <property type="project" value="UniProtKB-UniRule"/>
</dbReference>
<dbReference type="EMBL" id="VUNG01000016">
    <property type="protein sequence ID" value="MST84530.1"/>
    <property type="molecule type" value="Genomic_DNA"/>
</dbReference>
<feature type="active site" description="Nucleophile" evidence="4">
    <location>
        <position position="86"/>
    </location>
</feature>
<dbReference type="Gene3D" id="3.40.1090.10">
    <property type="entry name" value="Cytosolic phospholipase A2 catalytic domain"/>
    <property type="match status" value="2"/>
</dbReference>
<dbReference type="SUPFAM" id="SSF52151">
    <property type="entry name" value="FabD/lysophospholipase-like"/>
    <property type="match status" value="1"/>
</dbReference>